<evidence type="ECO:0000313" key="2">
    <source>
        <dbReference type="Proteomes" id="UP000054099"/>
    </source>
</evidence>
<dbReference type="RefSeq" id="WP_061968617.1">
    <property type="nucleotide sequence ID" value="NZ_FMAV01000001.1"/>
</dbReference>
<dbReference type="OrthoDB" id="212879at2"/>
<dbReference type="Proteomes" id="UP000054099">
    <property type="component" value="Unassembled WGS sequence"/>
</dbReference>
<gene>
    <name evidence="1" type="ORF">AS030_03910</name>
</gene>
<reference evidence="1 2" key="1">
    <citation type="journal article" date="2014" name="Antonie Van Leeuwenhoek">
        <title>Fictibacillus enclensis sp. nov., isolated from marine sediment.</title>
        <authorList>
            <person name="Dastager S.G."/>
            <person name="Mawlankar R."/>
            <person name="Srinivasan K."/>
            <person name="Tang S.K."/>
            <person name="Lee J.C."/>
            <person name="Ramana V.V."/>
            <person name="Shouche Y.S."/>
        </authorList>
    </citation>
    <scope>NUCLEOTIDE SEQUENCE [LARGE SCALE GENOMIC DNA]</scope>
    <source>
        <strain evidence="1 2">NIO-1003</strain>
    </source>
</reference>
<accession>A0A0V8JDG6</accession>
<dbReference type="AlphaFoldDB" id="A0A0V8JDG6"/>
<proteinExistence type="predicted"/>
<organism evidence="1 2">
    <name type="scientific">Fictibacillus enclensis</name>
    <dbReference type="NCBI Taxonomy" id="1017270"/>
    <lineage>
        <taxon>Bacteria</taxon>
        <taxon>Bacillati</taxon>
        <taxon>Bacillota</taxon>
        <taxon>Bacilli</taxon>
        <taxon>Bacillales</taxon>
        <taxon>Fictibacillaceae</taxon>
        <taxon>Fictibacillus</taxon>
    </lineage>
</organism>
<sequence length="241" mass="27212">MYGARQSTVVKNTLLELLFSENKEVPRVLSLLTYHFTGMEQGWTLLREAGKKRIRMEIVAEGTLLQHITIASLAAECRHDALYPESFLTGDVLRRTDYVLIPVLSFSLVSDLLRFNDQRTLVRFILQALLNGKKVVALSCGANPFHPVFANKNLNLGTDHLNDKLYSQMTQLKKMGIKVEGSDNSVLSWLEEKKKNALITEADVLQALKKGRKFITAEKHEIITPLARDAAKQHKISIARK</sequence>
<name>A0A0V8JDG6_9BACL</name>
<protein>
    <recommendedName>
        <fullName evidence="3">Flavoprotein domain-containing protein</fullName>
    </recommendedName>
</protein>
<keyword evidence="2" id="KW-1185">Reference proteome</keyword>
<dbReference type="EMBL" id="LNQN01000001">
    <property type="protein sequence ID" value="KSU84688.1"/>
    <property type="molecule type" value="Genomic_DNA"/>
</dbReference>
<evidence type="ECO:0008006" key="3">
    <source>
        <dbReference type="Google" id="ProtNLM"/>
    </source>
</evidence>
<comment type="caution">
    <text evidence="1">The sequence shown here is derived from an EMBL/GenBank/DDBJ whole genome shotgun (WGS) entry which is preliminary data.</text>
</comment>
<evidence type="ECO:0000313" key="1">
    <source>
        <dbReference type="EMBL" id="KSU84688.1"/>
    </source>
</evidence>